<accession>A0A9N8H548</accession>
<dbReference type="AlphaFoldDB" id="A0A9N8H548"/>
<proteinExistence type="predicted"/>
<sequence>MVKISTFLASCTPGLFLASRSSAFTAPLPTTQAHATPLNLSAGGNESLERVTSSLTHQAEELESGGDQEREQKAAHLFESIDQDGDGQLKLL</sequence>
<protein>
    <recommendedName>
        <fullName evidence="2">EF-hand domain-containing protein</fullName>
    </recommendedName>
</protein>
<feature type="region of interest" description="Disordered" evidence="1">
    <location>
        <begin position="49"/>
        <end position="71"/>
    </location>
</feature>
<dbReference type="Proteomes" id="UP001153069">
    <property type="component" value="Unassembled WGS sequence"/>
</dbReference>
<comment type="caution">
    <text evidence="3">The sequence shown here is derived from an EMBL/GenBank/DDBJ whole genome shotgun (WGS) entry which is preliminary data.</text>
</comment>
<dbReference type="GO" id="GO:0005509">
    <property type="term" value="F:calcium ion binding"/>
    <property type="evidence" value="ECO:0007669"/>
    <property type="project" value="InterPro"/>
</dbReference>
<evidence type="ECO:0000313" key="4">
    <source>
        <dbReference type="Proteomes" id="UP001153069"/>
    </source>
</evidence>
<feature type="domain" description="EF-hand" evidence="2">
    <location>
        <begin position="69"/>
        <end position="92"/>
    </location>
</feature>
<dbReference type="PROSITE" id="PS50222">
    <property type="entry name" value="EF_HAND_2"/>
    <property type="match status" value="1"/>
</dbReference>
<evidence type="ECO:0000313" key="3">
    <source>
        <dbReference type="EMBL" id="CAB9499645.1"/>
    </source>
</evidence>
<keyword evidence="4" id="KW-1185">Reference proteome</keyword>
<dbReference type="InterPro" id="IPR002048">
    <property type="entry name" value="EF_hand_dom"/>
</dbReference>
<gene>
    <name evidence="3" type="ORF">SEMRO_65_G036960.1</name>
</gene>
<evidence type="ECO:0000259" key="2">
    <source>
        <dbReference type="PROSITE" id="PS50222"/>
    </source>
</evidence>
<reference evidence="3" key="1">
    <citation type="submission" date="2020-06" db="EMBL/GenBank/DDBJ databases">
        <authorList>
            <consortium name="Plant Systems Biology data submission"/>
        </authorList>
    </citation>
    <scope>NUCLEOTIDE SEQUENCE</scope>
    <source>
        <strain evidence="3">D6</strain>
    </source>
</reference>
<dbReference type="EMBL" id="CAICTM010000064">
    <property type="protein sequence ID" value="CAB9499645.1"/>
    <property type="molecule type" value="Genomic_DNA"/>
</dbReference>
<name>A0A9N8H548_9STRA</name>
<organism evidence="3 4">
    <name type="scientific">Seminavis robusta</name>
    <dbReference type="NCBI Taxonomy" id="568900"/>
    <lineage>
        <taxon>Eukaryota</taxon>
        <taxon>Sar</taxon>
        <taxon>Stramenopiles</taxon>
        <taxon>Ochrophyta</taxon>
        <taxon>Bacillariophyta</taxon>
        <taxon>Bacillariophyceae</taxon>
        <taxon>Bacillariophycidae</taxon>
        <taxon>Naviculales</taxon>
        <taxon>Naviculaceae</taxon>
        <taxon>Seminavis</taxon>
    </lineage>
</organism>
<evidence type="ECO:0000256" key="1">
    <source>
        <dbReference type="SAM" id="MobiDB-lite"/>
    </source>
</evidence>